<evidence type="ECO:0000313" key="1">
    <source>
        <dbReference type="EMBL" id="AXS01152.1"/>
    </source>
</evidence>
<reference evidence="1" key="1">
    <citation type="journal article" date="2018" name="PLoS ONE">
        <title>Genomic analysis of an Argentinean isolate of Spodoptera frugiperda granulovirus reveals that various baculoviruses code for Lef-7 proteins with three F-box domains.</title>
        <authorList>
            <person name="Ferrelli M.L."/>
            <person name="Pidre M.L."/>
            <person name="Ghiringhelli P.D."/>
            <person name="Torres S."/>
            <person name="Fabre M.L."/>
            <person name="Masson T."/>
            <person name="Cedola M.T."/>
            <person name="Sciocco-Cap A."/>
            <person name="Romanowski V."/>
        </authorList>
    </citation>
    <scope>NUCLEOTIDE SEQUENCE</scope>
    <source>
        <strain evidence="1">ARG</strain>
    </source>
</reference>
<protein>
    <submittedName>
        <fullName evidence="1">ORF132</fullName>
    </submittedName>
</protein>
<accession>A0A346QW52</accession>
<sequence>MFGSSSSSIYDFYNKSRSALKPTTLHDGNIPRQTYNSVVQSRVSLTCYESYSHKHFKHDNKENRYK</sequence>
<proteinExistence type="predicted"/>
<dbReference type="Pfam" id="PF06096">
    <property type="entry name" value="Baculo_8kDa"/>
    <property type="match status" value="1"/>
</dbReference>
<organism evidence="1">
    <name type="scientific">Spodoptera frugiperda granulovirus</name>
    <dbReference type="NCBI Taxonomy" id="307454"/>
    <lineage>
        <taxon>Viruses</taxon>
        <taxon>Viruses incertae sedis</taxon>
        <taxon>Naldaviricetes</taxon>
        <taxon>Lefavirales</taxon>
        <taxon>Baculoviridae</taxon>
        <taxon>Betabaculovirus</taxon>
        <taxon>Betabaculovirus spofrugiperdae</taxon>
    </lineage>
</organism>
<dbReference type="InterPro" id="IPR009289">
    <property type="entry name" value="Baculo_8kDa"/>
</dbReference>
<name>A0A346QW52_9BBAC</name>
<dbReference type="EMBL" id="MH170055">
    <property type="protein sequence ID" value="AXS01152.1"/>
    <property type="molecule type" value="Genomic_DNA"/>
</dbReference>